<organism evidence="2 3">
    <name type="scientific">Rickettsia bellii str. RML An4</name>
    <dbReference type="NCBI Taxonomy" id="1359193"/>
    <lineage>
        <taxon>Bacteria</taxon>
        <taxon>Pseudomonadati</taxon>
        <taxon>Pseudomonadota</taxon>
        <taxon>Alphaproteobacteria</taxon>
        <taxon>Rickettsiales</taxon>
        <taxon>Rickettsiaceae</taxon>
        <taxon>Rickettsieae</taxon>
        <taxon>Rickettsia</taxon>
        <taxon>belli group</taxon>
    </lineage>
</organism>
<protein>
    <submittedName>
        <fullName evidence="2">Beta-lactamase superfamily domain protein</fullName>
    </submittedName>
</protein>
<reference evidence="2 3" key="1">
    <citation type="submission" date="2015-02" db="EMBL/GenBank/DDBJ databases">
        <title>Genome Sequencing of Rickettsiales.</title>
        <authorList>
            <person name="Daugherty S.C."/>
            <person name="Su Q."/>
            <person name="Abolude K."/>
            <person name="Beier-Sexton M."/>
            <person name="Carlyon J.A."/>
            <person name="Carter R."/>
            <person name="Day N.P."/>
            <person name="Dumler S.J."/>
            <person name="Dyachenko V."/>
            <person name="Godinez A."/>
            <person name="Kurtti T.J."/>
            <person name="Lichay M."/>
            <person name="Mullins K.E."/>
            <person name="Ott S."/>
            <person name="Pappas-Brown V."/>
            <person name="Paris D.H."/>
            <person name="Patel P."/>
            <person name="Richards A.L."/>
            <person name="Sadzewicz L."/>
            <person name="Sears K."/>
            <person name="Seidman D."/>
            <person name="Sengamalay N."/>
            <person name="Stenos J."/>
            <person name="Tallon L.J."/>
            <person name="Vincent G."/>
            <person name="Fraser C.M."/>
            <person name="Munderloh U."/>
            <person name="Dunning-Hotopp J.C."/>
        </authorList>
    </citation>
    <scope>NUCLEOTIDE SEQUENCE [LARGE SCALE GENOMIC DNA]</scope>
    <source>
        <strain evidence="2 3">RML An4</strain>
    </source>
</reference>
<dbReference type="EMBL" id="LAOI01000001">
    <property type="protein sequence ID" value="KJV90542.1"/>
    <property type="molecule type" value="Genomic_DNA"/>
</dbReference>
<gene>
    <name evidence="2" type="ORF">RBEAN4_1548</name>
</gene>
<dbReference type="Pfam" id="PF12706">
    <property type="entry name" value="Lactamase_B_2"/>
    <property type="match status" value="1"/>
</dbReference>
<dbReference type="AlphaFoldDB" id="A0A0F3QE35"/>
<dbReference type="InterPro" id="IPR036866">
    <property type="entry name" value="RibonucZ/Hydroxyglut_hydro"/>
</dbReference>
<keyword evidence="3" id="KW-1185">Reference proteome</keyword>
<sequence length="117" mass="13331">MGDICFIGDSGYNANIFKEIGEKYNILLSLIPIGAYEPRWFMQPVHMNPEEAVLAHLDLQSKFSVASHFDVFQLADEAFNAAPLELQQAIKKHNIPDNKFIIPKVGNFFLFDKNEMN</sequence>
<dbReference type="SUPFAM" id="SSF56281">
    <property type="entry name" value="Metallo-hydrolase/oxidoreductase"/>
    <property type="match status" value="1"/>
</dbReference>
<feature type="domain" description="Metallo-beta-lactamase" evidence="1">
    <location>
        <begin position="4"/>
        <end position="69"/>
    </location>
</feature>
<accession>A0A0F3QE35</accession>
<evidence type="ECO:0000313" key="3">
    <source>
        <dbReference type="Proteomes" id="UP000033661"/>
    </source>
</evidence>
<name>A0A0F3QE35_RICBE</name>
<dbReference type="PANTHER" id="PTHR15032">
    <property type="entry name" value="N-ACYL-PHOSPHATIDYLETHANOLAMINE-HYDROLYZING PHOSPHOLIPASE D"/>
    <property type="match status" value="1"/>
</dbReference>
<dbReference type="PATRIC" id="fig|1359193.3.peg.1502"/>
<proteinExistence type="predicted"/>
<dbReference type="GO" id="GO:0005737">
    <property type="term" value="C:cytoplasm"/>
    <property type="evidence" value="ECO:0007669"/>
    <property type="project" value="TreeGrafter"/>
</dbReference>
<evidence type="ECO:0000313" key="2">
    <source>
        <dbReference type="EMBL" id="KJV90542.1"/>
    </source>
</evidence>
<dbReference type="Gene3D" id="3.60.15.10">
    <property type="entry name" value="Ribonuclease Z/Hydroxyacylglutathione hydrolase-like"/>
    <property type="match status" value="1"/>
</dbReference>
<comment type="caution">
    <text evidence="2">The sequence shown here is derived from an EMBL/GenBank/DDBJ whole genome shotgun (WGS) entry which is preliminary data.</text>
</comment>
<dbReference type="InterPro" id="IPR001279">
    <property type="entry name" value="Metallo-B-lactamas"/>
</dbReference>
<dbReference type="Proteomes" id="UP000033661">
    <property type="component" value="Unassembled WGS sequence"/>
</dbReference>
<evidence type="ECO:0000259" key="1">
    <source>
        <dbReference type="Pfam" id="PF12706"/>
    </source>
</evidence>
<dbReference type="PANTHER" id="PTHR15032:SF4">
    <property type="entry name" value="N-ACYL-PHOSPHATIDYLETHANOLAMINE-HYDROLYZING PHOSPHOLIPASE D"/>
    <property type="match status" value="1"/>
</dbReference>